<name>A0A1M7AF09_9RHOB</name>
<gene>
    <name evidence="2" type="ORF">SAMN05444414_11361</name>
</gene>
<organism evidence="2 3">
    <name type="scientific">Roseovarius marisflavi</name>
    <dbReference type="NCBI Taxonomy" id="1054996"/>
    <lineage>
        <taxon>Bacteria</taxon>
        <taxon>Pseudomonadati</taxon>
        <taxon>Pseudomonadota</taxon>
        <taxon>Alphaproteobacteria</taxon>
        <taxon>Rhodobacterales</taxon>
        <taxon>Roseobacteraceae</taxon>
        <taxon>Roseovarius</taxon>
    </lineage>
</organism>
<evidence type="ECO:0000256" key="1">
    <source>
        <dbReference type="SAM" id="MobiDB-lite"/>
    </source>
</evidence>
<evidence type="ECO:0000313" key="2">
    <source>
        <dbReference type="EMBL" id="SHL41371.1"/>
    </source>
</evidence>
<dbReference type="Proteomes" id="UP000184191">
    <property type="component" value="Unassembled WGS sequence"/>
</dbReference>
<dbReference type="AlphaFoldDB" id="A0A1M7AF09"/>
<sequence>MERASDIIAQISCNSAARASGVRVVIPTLHKSGIVGLVRMYTHAGLFNNIEAGSDIELDLADASDKAFVDAILDGFDDLINNHPQHCFRILNGRQIVDLMKQGILEDERNPKTQTAFGSGKQGNTTSKPRINLPFKGSPNKTKKKKPKLTATAPASGAPISPPIYGQLVWSKPRLPRSDLQLNPGHAPGVLRLTQAKYKINGTVIDQTTYFRNQVFSLVNWTYNPTAQKDEAVVATSLIIAGVHVGDFDMPLSHKPAWAAGQGSAIPNVACLLQRDANDRKRHALQNCCKNQKRRTRRFAHFS</sequence>
<dbReference type="EMBL" id="FRBN01000013">
    <property type="protein sequence ID" value="SHL41371.1"/>
    <property type="molecule type" value="Genomic_DNA"/>
</dbReference>
<proteinExistence type="predicted"/>
<feature type="region of interest" description="Disordered" evidence="1">
    <location>
        <begin position="108"/>
        <end position="157"/>
    </location>
</feature>
<evidence type="ECO:0000313" key="3">
    <source>
        <dbReference type="Proteomes" id="UP000184191"/>
    </source>
</evidence>
<protein>
    <submittedName>
        <fullName evidence="2">Uncharacterized protein</fullName>
    </submittedName>
</protein>
<reference evidence="3" key="1">
    <citation type="submission" date="2016-11" db="EMBL/GenBank/DDBJ databases">
        <authorList>
            <person name="Varghese N."/>
            <person name="Submissions S."/>
        </authorList>
    </citation>
    <scope>NUCLEOTIDE SEQUENCE [LARGE SCALE GENOMIC DNA]</scope>
    <source>
        <strain evidence="3">DSM 29327</strain>
    </source>
</reference>
<feature type="compositionally biased region" description="Polar residues" evidence="1">
    <location>
        <begin position="112"/>
        <end position="129"/>
    </location>
</feature>
<keyword evidence="3" id="KW-1185">Reference proteome</keyword>
<accession>A0A1M7AF09</accession>